<comment type="caution">
    <text evidence="3">The sequence shown here is derived from an EMBL/GenBank/DDBJ whole genome shotgun (WGS) entry which is preliminary data.</text>
</comment>
<keyword evidence="1" id="KW-0479">Metal-binding</keyword>
<dbReference type="PROSITE" id="PS00909">
    <property type="entry name" value="MR_MLE_2"/>
    <property type="match status" value="1"/>
</dbReference>
<name>A0A6A7N0N7_9BURK</name>
<evidence type="ECO:0000259" key="2">
    <source>
        <dbReference type="SMART" id="SM00922"/>
    </source>
</evidence>
<dbReference type="PANTHER" id="PTHR48073">
    <property type="entry name" value="O-SUCCINYLBENZOATE SYNTHASE-RELATED"/>
    <property type="match status" value="1"/>
</dbReference>
<dbReference type="InterPro" id="IPR029065">
    <property type="entry name" value="Enolase_C-like"/>
</dbReference>
<dbReference type="InterPro" id="IPR018110">
    <property type="entry name" value="Mandel_Rmase/mucon_lact_enz_CS"/>
</dbReference>
<dbReference type="Proteomes" id="UP000440498">
    <property type="component" value="Unassembled WGS sequence"/>
</dbReference>
<dbReference type="Pfam" id="PF13378">
    <property type="entry name" value="MR_MLE_C"/>
    <property type="match status" value="1"/>
</dbReference>
<dbReference type="AlphaFoldDB" id="A0A6A7N0N7"/>
<evidence type="ECO:0000313" key="4">
    <source>
        <dbReference type="Proteomes" id="UP000440498"/>
    </source>
</evidence>
<dbReference type="SMART" id="SM00922">
    <property type="entry name" value="MR_MLE"/>
    <property type="match status" value="1"/>
</dbReference>
<reference evidence="3 4" key="1">
    <citation type="submission" date="2019-10" db="EMBL/GenBank/DDBJ databases">
        <title>Two novel species isolated from a subtropical stream in China.</title>
        <authorList>
            <person name="Lu H."/>
        </authorList>
    </citation>
    <scope>NUCLEOTIDE SEQUENCE [LARGE SCALE GENOMIC DNA]</scope>
    <source>
        <strain evidence="3 4">FT29W</strain>
    </source>
</reference>
<dbReference type="Gene3D" id="3.30.390.10">
    <property type="entry name" value="Enolase-like, N-terminal domain"/>
    <property type="match status" value="1"/>
</dbReference>
<organism evidence="3 4">
    <name type="scientific">Rugamonas aquatica</name>
    <dbReference type="NCBI Taxonomy" id="2743357"/>
    <lineage>
        <taxon>Bacteria</taxon>
        <taxon>Pseudomonadati</taxon>
        <taxon>Pseudomonadota</taxon>
        <taxon>Betaproteobacteria</taxon>
        <taxon>Burkholderiales</taxon>
        <taxon>Oxalobacteraceae</taxon>
        <taxon>Telluria group</taxon>
        <taxon>Rugamonas</taxon>
    </lineage>
</organism>
<dbReference type="GO" id="GO:0009063">
    <property type="term" value="P:amino acid catabolic process"/>
    <property type="evidence" value="ECO:0007669"/>
    <property type="project" value="InterPro"/>
</dbReference>
<dbReference type="PANTHER" id="PTHR48073:SF2">
    <property type="entry name" value="O-SUCCINYLBENZOATE SYNTHASE"/>
    <property type="match status" value="1"/>
</dbReference>
<dbReference type="EMBL" id="WHUG01000003">
    <property type="protein sequence ID" value="MQA38614.1"/>
    <property type="molecule type" value="Genomic_DNA"/>
</dbReference>
<accession>A0A6A7N0N7</accession>
<dbReference type="InterPro" id="IPR013342">
    <property type="entry name" value="Mandelate_racemase_C"/>
</dbReference>
<proteinExistence type="predicted"/>
<dbReference type="SUPFAM" id="SSF54826">
    <property type="entry name" value="Enolase N-terminal domain-like"/>
    <property type="match status" value="1"/>
</dbReference>
<evidence type="ECO:0000256" key="1">
    <source>
        <dbReference type="ARBA" id="ARBA00022723"/>
    </source>
</evidence>
<sequence>MHIETFIDEVLFKQPLRIAGRTLTGQSVLRIAVHHGPNVAHAEAAGVFYRGDSGASMRREIETLLPDLPADLLGVWGAVRRMAPGGARNALDWACWQLAAAARGEPTYRQAFLARVRPLVTMVTLGVAEPQLMAQAALALPSARALKLKLDGGEQDAARVIAVRKVRPDVRLSIDANEGWSLEHLDRMMAVLVDNGVELIEQPLPADADSALERMRAPIPLAADESLQTMADLDRVQARYQVANIKLDKCGGLSEALALAAEARRRGLRVMIGCMGGRSMALLPAFIAAQGADLVDLDAPLFMASDTTPAALYHGGCISYAESAFSPSPSAAAAPYSVSPAPVPHAVA</sequence>
<evidence type="ECO:0000313" key="3">
    <source>
        <dbReference type="EMBL" id="MQA38614.1"/>
    </source>
</evidence>
<protein>
    <submittedName>
        <fullName evidence="3">Dipeptide epimerase</fullName>
    </submittedName>
</protein>
<dbReference type="GO" id="GO:0046872">
    <property type="term" value="F:metal ion binding"/>
    <property type="evidence" value="ECO:0007669"/>
    <property type="project" value="UniProtKB-KW"/>
</dbReference>
<dbReference type="Gene3D" id="3.20.20.120">
    <property type="entry name" value="Enolase-like C-terminal domain"/>
    <property type="match status" value="1"/>
</dbReference>
<gene>
    <name evidence="3" type="ORF">GEV02_10665</name>
</gene>
<dbReference type="InterPro" id="IPR029017">
    <property type="entry name" value="Enolase-like_N"/>
</dbReference>
<dbReference type="GO" id="GO:0003824">
    <property type="term" value="F:catalytic activity"/>
    <property type="evidence" value="ECO:0007669"/>
    <property type="project" value="UniProtKB-ARBA"/>
</dbReference>
<dbReference type="InterPro" id="IPR036849">
    <property type="entry name" value="Enolase-like_C_sf"/>
</dbReference>
<feature type="domain" description="Mandelate racemase/muconate lactonizing enzyme C-terminal" evidence="2">
    <location>
        <begin position="130"/>
        <end position="222"/>
    </location>
</feature>
<dbReference type="RefSeq" id="WP_152837956.1">
    <property type="nucleotide sequence ID" value="NZ_WHUG01000003.1"/>
</dbReference>
<dbReference type="SUPFAM" id="SSF51604">
    <property type="entry name" value="Enolase C-terminal domain-like"/>
    <property type="match status" value="1"/>
</dbReference>
<keyword evidence="4" id="KW-1185">Reference proteome</keyword>